<keyword evidence="3" id="KW-0804">Transcription</keyword>
<reference evidence="5 6" key="1">
    <citation type="submission" date="2022-04" db="EMBL/GenBank/DDBJ databases">
        <title>Leucobacter sp. isolated from rhizosphere of onion.</title>
        <authorList>
            <person name="Won M."/>
            <person name="Lee C.-M."/>
            <person name="Woen H.-Y."/>
            <person name="Kwon S.-W."/>
        </authorList>
    </citation>
    <scope>NUCLEOTIDE SEQUENCE [LARGE SCALE GENOMIC DNA]</scope>
    <source>
        <strain evidence="5 6">H25R-14</strain>
    </source>
</reference>
<evidence type="ECO:0000259" key="4">
    <source>
        <dbReference type="PROSITE" id="PS01124"/>
    </source>
</evidence>
<accession>A0ABY4FUV3</accession>
<feature type="domain" description="HTH araC/xylS-type" evidence="4">
    <location>
        <begin position="108"/>
        <end position="209"/>
    </location>
</feature>
<dbReference type="InterPro" id="IPR018060">
    <property type="entry name" value="HTH_AraC"/>
</dbReference>
<evidence type="ECO:0000256" key="3">
    <source>
        <dbReference type="ARBA" id="ARBA00023163"/>
    </source>
</evidence>
<organism evidence="5 6">
    <name type="scientific">Leucobacter rhizosphaerae</name>
    <dbReference type="NCBI Taxonomy" id="2932245"/>
    <lineage>
        <taxon>Bacteria</taxon>
        <taxon>Bacillati</taxon>
        <taxon>Actinomycetota</taxon>
        <taxon>Actinomycetes</taxon>
        <taxon>Micrococcales</taxon>
        <taxon>Microbacteriaceae</taxon>
        <taxon>Leucobacter</taxon>
    </lineage>
</organism>
<evidence type="ECO:0000256" key="1">
    <source>
        <dbReference type="ARBA" id="ARBA00023015"/>
    </source>
</evidence>
<keyword evidence="1" id="KW-0805">Transcription regulation</keyword>
<dbReference type="Proteomes" id="UP000831775">
    <property type="component" value="Chromosome"/>
</dbReference>
<keyword evidence="6" id="KW-1185">Reference proteome</keyword>
<dbReference type="RefSeq" id="WP_244685391.1">
    <property type="nucleotide sequence ID" value="NZ_CP095043.1"/>
</dbReference>
<name>A0ABY4FUV3_9MICO</name>
<sequence length="209" mass="22777">MPTLIVYVAKDRLREMARAVYQVDADRLQLGLHLQLGAPAGADFLRALVEHHDVLERATTDGAFARKLSADLLLARLLNAADNSVSRSLGAWSNAEATSIPRGDALVRRFEEAIDAAATEGSSVLDIATELGVPLRTLQSHVRATRGTTPTAMLRDAQLRRARALLAAADPHRETVTSIATQAGFAHLGRFSTEYRRRFGESPAETLRR</sequence>
<dbReference type="InterPro" id="IPR053142">
    <property type="entry name" value="PchR_regulatory_protein"/>
</dbReference>
<dbReference type="PANTHER" id="PTHR47893:SF1">
    <property type="entry name" value="REGULATORY PROTEIN PCHR"/>
    <property type="match status" value="1"/>
</dbReference>
<dbReference type="InterPro" id="IPR009057">
    <property type="entry name" value="Homeodomain-like_sf"/>
</dbReference>
<protein>
    <submittedName>
        <fullName evidence="5">Helix-turn-helix domain-containing protein</fullName>
    </submittedName>
</protein>
<dbReference type="EMBL" id="CP095043">
    <property type="protein sequence ID" value="UOQ60057.1"/>
    <property type="molecule type" value="Genomic_DNA"/>
</dbReference>
<dbReference type="Pfam" id="PF12833">
    <property type="entry name" value="HTH_18"/>
    <property type="match status" value="1"/>
</dbReference>
<dbReference type="SMART" id="SM00342">
    <property type="entry name" value="HTH_ARAC"/>
    <property type="match status" value="1"/>
</dbReference>
<gene>
    <name evidence="5" type="ORF">MUN76_13575</name>
</gene>
<dbReference type="SUPFAM" id="SSF46689">
    <property type="entry name" value="Homeodomain-like"/>
    <property type="match status" value="1"/>
</dbReference>
<dbReference type="PROSITE" id="PS01124">
    <property type="entry name" value="HTH_ARAC_FAMILY_2"/>
    <property type="match status" value="1"/>
</dbReference>
<proteinExistence type="predicted"/>
<dbReference type="PANTHER" id="PTHR47893">
    <property type="entry name" value="REGULATORY PROTEIN PCHR"/>
    <property type="match status" value="1"/>
</dbReference>
<evidence type="ECO:0000313" key="6">
    <source>
        <dbReference type="Proteomes" id="UP000831775"/>
    </source>
</evidence>
<dbReference type="Gene3D" id="1.10.10.60">
    <property type="entry name" value="Homeodomain-like"/>
    <property type="match status" value="1"/>
</dbReference>
<evidence type="ECO:0000313" key="5">
    <source>
        <dbReference type="EMBL" id="UOQ60057.1"/>
    </source>
</evidence>
<evidence type="ECO:0000256" key="2">
    <source>
        <dbReference type="ARBA" id="ARBA00023125"/>
    </source>
</evidence>
<dbReference type="InterPro" id="IPR018062">
    <property type="entry name" value="HTH_AraC-typ_CS"/>
</dbReference>
<keyword evidence="2" id="KW-0238">DNA-binding</keyword>
<dbReference type="PROSITE" id="PS00041">
    <property type="entry name" value="HTH_ARAC_FAMILY_1"/>
    <property type="match status" value="1"/>
</dbReference>